<dbReference type="PANTHER" id="PTHR35040">
    <property type="match status" value="1"/>
</dbReference>
<sequence length="261" mass="29903">MVKTSHKSWVVMPLYYYPLTEDTWKPLHYAFSAHPDTNFLVIVNPNSGPGDTPLPSHDYLREVPKLNAYPNVYTVGYVRIDYCRKPLWETYGEIRRYADWHAAYEVPGLYVQGIFVDEVPNHFSAERFEYLTEVRSLIKNAHGLLDDRLVIHNPGTPLVGGGGERVEDLASFGSPDVVCICEVPHKEYEDDTVQKRLVEFSVDWSRSMYQISGIPLDQIHDVVKDLCQRGQYVFATDLVDDFYESFGQSWHKFTAAVGKSS</sequence>
<organism evidence="1 2">
    <name type="scientific">Truncatella angustata</name>
    <dbReference type="NCBI Taxonomy" id="152316"/>
    <lineage>
        <taxon>Eukaryota</taxon>
        <taxon>Fungi</taxon>
        <taxon>Dikarya</taxon>
        <taxon>Ascomycota</taxon>
        <taxon>Pezizomycotina</taxon>
        <taxon>Sordariomycetes</taxon>
        <taxon>Xylariomycetidae</taxon>
        <taxon>Amphisphaeriales</taxon>
        <taxon>Sporocadaceae</taxon>
        <taxon>Truncatella</taxon>
    </lineage>
</organism>
<reference evidence="1" key="1">
    <citation type="journal article" date="2021" name="Nat. Commun.">
        <title>Genetic determinants of endophytism in the Arabidopsis root mycobiome.</title>
        <authorList>
            <person name="Mesny F."/>
            <person name="Miyauchi S."/>
            <person name="Thiergart T."/>
            <person name="Pickel B."/>
            <person name="Atanasova L."/>
            <person name="Karlsson M."/>
            <person name="Huettel B."/>
            <person name="Barry K.W."/>
            <person name="Haridas S."/>
            <person name="Chen C."/>
            <person name="Bauer D."/>
            <person name="Andreopoulos W."/>
            <person name="Pangilinan J."/>
            <person name="LaButti K."/>
            <person name="Riley R."/>
            <person name="Lipzen A."/>
            <person name="Clum A."/>
            <person name="Drula E."/>
            <person name="Henrissat B."/>
            <person name="Kohler A."/>
            <person name="Grigoriev I.V."/>
            <person name="Martin F.M."/>
            <person name="Hacquard S."/>
        </authorList>
    </citation>
    <scope>NUCLEOTIDE SEQUENCE</scope>
    <source>
        <strain evidence="1">MPI-SDFR-AT-0073</strain>
    </source>
</reference>
<dbReference type="RefSeq" id="XP_045951925.1">
    <property type="nucleotide sequence ID" value="XM_046094901.1"/>
</dbReference>
<protein>
    <submittedName>
        <fullName evidence="1">Cell surface protein</fullName>
    </submittedName>
</protein>
<keyword evidence="2" id="KW-1185">Reference proteome</keyword>
<comment type="caution">
    <text evidence="1">The sequence shown here is derived from an EMBL/GenBank/DDBJ whole genome shotgun (WGS) entry which is preliminary data.</text>
</comment>
<dbReference type="Pfam" id="PF12138">
    <property type="entry name" value="Spherulin4"/>
    <property type="match status" value="1"/>
</dbReference>
<proteinExistence type="predicted"/>
<dbReference type="AlphaFoldDB" id="A0A9P8UBI1"/>
<evidence type="ECO:0000313" key="1">
    <source>
        <dbReference type="EMBL" id="KAH6645411.1"/>
    </source>
</evidence>
<dbReference type="InterPro" id="IPR021986">
    <property type="entry name" value="Spherulin4"/>
</dbReference>
<dbReference type="OrthoDB" id="5342184at2759"/>
<evidence type="ECO:0000313" key="2">
    <source>
        <dbReference type="Proteomes" id="UP000758603"/>
    </source>
</evidence>
<name>A0A9P8UBI1_9PEZI</name>
<dbReference type="PANTHER" id="PTHR35040:SF8">
    <property type="entry name" value="SURFACE PROTEIN, PUTATIVE (AFU_ORTHOLOGUE AFUA_4G14085)-RELATED"/>
    <property type="match status" value="1"/>
</dbReference>
<gene>
    <name evidence="1" type="ORF">BKA67DRAFT_112116</name>
</gene>
<dbReference type="EMBL" id="JAGPXC010000011">
    <property type="protein sequence ID" value="KAH6645411.1"/>
    <property type="molecule type" value="Genomic_DNA"/>
</dbReference>
<dbReference type="GeneID" id="70123794"/>
<dbReference type="Proteomes" id="UP000758603">
    <property type="component" value="Unassembled WGS sequence"/>
</dbReference>
<accession>A0A9P8UBI1</accession>